<keyword evidence="1" id="KW-0472">Membrane</keyword>
<accession>A0A6C0ICM3</accession>
<dbReference type="PANTHER" id="PTHR12277:SF81">
    <property type="entry name" value="PROTEIN ABHD13"/>
    <property type="match status" value="1"/>
</dbReference>
<dbReference type="EMBL" id="MN740159">
    <property type="protein sequence ID" value="QHT90794.1"/>
    <property type="molecule type" value="Genomic_DNA"/>
</dbReference>
<dbReference type="AlphaFoldDB" id="A0A6C0ICM3"/>
<sequence>MVWLYFIFLTYFLFFLHRGCFFLFPILHMVETPPPNTHEEIYLDNEMGCWMYPPRSTTSEQDKIMVYFNGNAGNVSTRIANIHILQQILPEYRIYNLEYPGFGLSASLPLWLPSIVEECETACRHIIEKHPRMHTLGFWGESLGALVAAHVFSSLKDHVRWVVHMNGVASLHDTIAEFVPPLLQALILPVLPSVPLDAIHCYQELDHQTIVLMHAKNDEVVSESQSQLLYLALKSKYPDQIHYLEWRGKHNSVLHQKENQEAVQELFETLRMT</sequence>
<evidence type="ECO:0000313" key="2">
    <source>
        <dbReference type="EMBL" id="QHT90794.1"/>
    </source>
</evidence>
<dbReference type="PANTHER" id="PTHR12277">
    <property type="entry name" value="ALPHA/BETA HYDROLASE DOMAIN-CONTAINING PROTEIN"/>
    <property type="match status" value="1"/>
</dbReference>
<feature type="transmembrane region" description="Helical" evidence="1">
    <location>
        <begin position="6"/>
        <end position="27"/>
    </location>
</feature>
<dbReference type="InterPro" id="IPR029058">
    <property type="entry name" value="AB_hydrolase_fold"/>
</dbReference>
<name>A0A6C0ICM3_9ZZZZ</name>
<keyword evidence="1" id="KW-0812">Transmembrane</keyword>
<organism evidence="2">
    <name type="scientific">viral metagenome</name>
    <dbReference type="NCBI Taxonomy" id="1070528"/>
    <lineage>
        <taxon>unclassified sequences</taxon>
        <taxon>metagenomes</taxon>
        <taxon>organismal metagenomes</taxon>
    </lineage>
</organism>
<dbReference type="Gene3D" id="3.40.50.1820">
    <property type="entry name" value="alpha/beta hydrolase"/>
    <property type="match status" value="1"/>
</dbReference>
<dbReference type="SUPFAM" id="SSF53474">
    <property type="entry name" value="alpha/beta-Hydrolases"/>
    <property type="match status" value="1"/>
</dbReference>
<evidence type="ECO:0008006" key="3">
    <source>
        <dbReference type="Google" id="ProtNLM"/>
    </source>
</evidence>
<keyword evidence="1" id="KW-1133">Transmembrane helix</keyword>
<proteinExistence type="predicted"/>
<reference evidence="2" key="1">
    <citation type="journal article" date="2020" name="Nature">
        <title>Giant virus diversity and host interactions through global metagenomics.</title>
        <authorList>
            <person name="Schulz F."/>
            <person name="Roux S."/>
            <person name="Paez-Espino D."/>
            <person name="Jungbluth S."/>
            <person name="Walsh D.A."/>
            <person name="Denef V.J."/>
            <person name="McMahon K.D."/>
            <person name="Konstantinidis K.T."/>
            <person name="Eloe-Fadrosh E.A."/>
            <person name="Kyrpides N.C."/>
            <person name="Woyke T."/>
        </authorList>
    </citation>
    <scope>NUCLEOTIDE SEQUENCE</scope>
    <source>
        <strain evidence="2">GVMAG-M-3300023184-71</strain>
    </source>
</reference>
<protein>
    <recommendedName>
        <fullName evidence="3">Serine aminopeptidase S33 domain-containing protein</fullName>
    </recommendedName>
</protein>
<evidence type="ECO:0000256" key="1">
    <source>
        <dbReference type="SAM" id="Phobius"/>
    </source>
</evidence>